<proteinExistence type="predicted"/>
<reference evidence="2" key="1">
    <citation type="submission" date="2022-01" db="EMBL/GenBank/DDBJ databases">
        <authorList>
            <person name="King R."/>
        </authorList>
    </citation>
    <scope>NUCLEOTIDE SEQUENCE</scope>
</reference>
<dbReference type="OrthoDB" id="6624851at2759"/>
<protein>
    <submittedName>
        <fullName evidence="2">Uncharacterized protein</fullName>
    </submittedName>
</protein>
<feature type="region of interest" description="Disordered" evidence="1">
    <location>
        <begin position="186"/>
        <end position="205"/>
    </location>
</feature>
<sequence>MARKSMVEVPIEKTMEEKIAFENLFVLEFAVDKLTIFPHCDCEVPSAVTYVQFEVSCEEPVDYCETRFTCNNTAGNKTWMQINFSLSESQIKDRMQTFDVYVMAYKKMPLGWNVPRAEIGMARVSILKPFCELINCLVSSPNRQGIPTPKCLCKEYTLEKMAGDPIAKIQLSLKLSSFYKCRPDMIFKPKEDPNDPKNKKPKGKK</sequence>
<evidence type="ECO:0000256" key="1">
    <source>
        <dbReference type="SAM" id="MobiDB-lite"/>
    </source>
</evidence>
<feature type="compositionally biased region" description="Basic and acidic residues" evidence="1">
    <location>
        <begin position="186"/>
        <end position="198"/>
    </location>
</feature>
<dbReference type="EMBL" id="OU900095">
    <property type="protein sequence ID" value="CAG9859570.1"/>
    <property type="molecule type" value="Genomic_DNA"/>
</dbReference>
<dbReference type="Proteomes" id="UP001153712">
    <property type="component" value="Chromosome 2"/>
</dbReference>
<name>A0A9N9XRV6_PHYSR</name>
<evidence type="ECO:0000313" key="3">
    <source>
        <dbReference type="Proteomes" id="UP001153712"/>
    </source>
</evidence>
<evidence type="ECO:0000313" key="2">
    <source>
        <dbReference type="EMBL" id="CAG9859570.1"/>
    </source>
</evidence>
<accession>A0A9N9XRV6</accession>
<dbReference type="AlphaFoldDB" id="A0A9N9XRV6"/>
<organism evidence="2 3">
    <name type="scientific">Phyllotreta striolata</name>
    <name type="common">Striped flea beetle</name>
    <name type="synonym">Crioceris striolata</name>
    <dbReference type="NCBI Taxonomy" id="444603"/>
    <lineage>
        <taxon>Eukaryota</taxon>
        <taxon>Metazoa</taxon>
        <taxon>Ecdysozoa</taxon>
        <taxon>Arthropoda</taxon>
        <taxon>Hexapoda</taxon>
        <taxon>Insecta</taxon>
        <taxon>Pterygota</taxon>
        <taxon>Neoptera</taxon>
        <taxon>Endopterygota</taxon>
        <taxon>Coleoptera</taxon>
        <taxon>Polyphaga</taxon>
        <taxon>Cucujiformia</taxon>
        <taxon>Chrysomeloidea</taxon>
        <taxon>Chrysomelidae</taxon>
        <taxon>Galerucinae</taxon>
        <taxon>Alticini</taxon>
        <taxon>Phyllotreta</taxon>
    </lineage>
</organism>
<dbReference type="Pfam" id="PF14924">
    <property type="entry name" value="MAP10_N"/>
    <property type="match status" value="1"/>
</dbReference>
<gene>
    <name evidence="2" type="ORF">PHYEVI_LOCUS5944</name>
</gene>
<keyword evidence="3" id="KW-1185">Reference proteome</keyword>